<comment type="caution">
    <text evidence="6">The sequence shown here is derived from an EMBL/GenBank/DDBJ whole genome shotgun (WGS) entry which is preliminary data.</text>
</comment>
<feature type="compositionally biased region" description="Low complexity" evidence="4">
    <location>
        <begin position="198"/>
        <end position="210"/>
    </location>
</feature>
<gene>
    <name evidence="6" type="ORF">PQQ68_08270</name>
</gene>
<feature type="compositionally biased region" description="Pro residues" evidence="4">
    <location>
        <begin position="227"/>
        <end position="237"/>
    </location>
</feature>
<name>A0ABW9D5B6_9BURK</name>
<organism evidence="6 7">
    <name type="scientific">Paraburkholderia dilworthii</name>
    <dbReference type="NCBI Taxonomy" id="948106"/>
    <lineage>
        <taxon>Bacteria</taxon>
        <taxon>Pseudomonadati</taxon>
        <taxon>Pseudomonadota</taxon>
        <taxon>Betaproteobacteria</taxon>
        <taxon>Burkholderiales</taxon>
        <taxon>Burkholderiaceae</taxon>
        <taxon>Paraburkholderia</taxon>
    </lineage>
</organism>
<keyword evidence="3" id="KW-0378">Hydrolase</keyword>
<proteinExistence type="predicted"/>
<evidence type="ECO:0000256" key="3">
    <source>
        <dbReference type="ARBA" id="ARBA00022801"/>
    </source>
</evidence>
<comment type="cofactor">
    <cofactor evidence="1">
        <name>Mg(2+)</name>
        <dbReference type="ChEBI" id="CHEBI:18420"/>
    </cofactor>
</comment>
<dbReference type="EMBL" id="JAQQBZ010000004">
    <property type="protein sequence ID" value="MFM0593015.1"/>
    <property type="molecule type" value="Genomic_DNA"/>
</dbReference>
<evidence type="ECO:0000313" key="6">
    <source>
        <dbReference type="EMBL" id="MFM0593015.1"/>
    </source>
</evidence>
<accession>A0ABW9D5B6</accession>
<dbReference type="SMART" id="SM00990">
    <property type="entry name" value="VRR_NUC"/>
    <property type="match status" value="1"/>
</dbReference>
<keyword evidence="7" id="KW-1185">Reference proteome</keyword>
<evidence type="ECO:0000256" key="1">
    <source>
        <dbReference type="ARBA" id="ARBA00001946"/>
    </source>
</evidence>
<reference evidence="6 7" key="1">
    <citation type="journal article" date="2024" name="Chem. Sci.">
        <title>Discovery of megapolipeptins by genome mining of a Burkholderiales bacteria collection.</title>
        <authorList>
            <person name="Paulo B.S."/>
            <person name="Recchia M.J.J."/>
            <person name="Lee S."/>
            <person name="Fergusson C.H."/>
            <person name="Romanowski S.B."/>
            <person name="Hernandez A."/>
            <person name="Krull N."/>
            <person name="Liu D.Y."/>
            <person name="Cavanagh H."/>
            <person name="Bos A."/>
            <person name="Gray C.A."/>
            <person name="Murphy B.T."/>
            <person name="Linington R.G."/>
            <person name="Eustaquio A.S."/>
        </authorList>
    </citation>
    <scope>NUCLEOTIDE SEQUENCE [LARGE SCALE GENOMIC DNA]</scope>
    <source>
        <strain evidence="6 7">RL17-335-BIF-A</strain>
    </source>
</reference>
<evidence type="ECO:0000256" key="4">
    <source>
        <dbReference type="SAM" id="MobiDB-lite"/>
    </source>
</evidence>
<keyword evidence="2" id="KW-0540">Nuclease</keyword>
<evidence type="ECO:0000256" key="2">
    <source>
        <dbReference type="ARBA" id="ARBA00022722"/>
    </source>
</evidence>
<evidence type="ECO:0000259" key="5">
    <source>
        <dbReference type="SMART" id="SM00990"/>
    </source>
</evidence>
<dbReference type="RefSeq" id="WP_408210760.1">
    <property type="nucleotide sequence ID" value="NZ_JAQQBZ010000004.1"/>
</dbReference>
<feature type="compositionally biased region" description="Polar residues" evidence="4">
    <location>
        <begin position="9"/>
        <end position="23"/>
    </location>
</feature>
<protein>
    <submittedName>
        <fullName evidence="6">VRR-NUC domain-containing protein</fullName>
    </submittedName>
</protein>
<sequence>MTGYAKGSATGSTAPSEGQTNTARLRPNSMDPQDRQVICSAICKCNATPSIGVKGQTLKQQCVSGRLKAMDTLTDHQSPYKAEVNYDMSQDPPAPIMDGGIATKSHDYLPGWIQKYWPGGLGGYTPGVGNIRRPDVVVVKDPSLPPTQDNLKNVVEIKFPPDTVDLKQQAAYEEIAGEPNKVVTMGPSDCGCSDGDEQSQSSTSSSAATQLGKLISQGLNSYGHGGLPPPPIPLPLP</sequence>
<feature type="region of interest" description="Disordered" evidence="4">
    <location>
        <begin position="1"/>
        <end position="31"/>
    </location>
</feature>
<feature type="domain" description="VRR-NUC" evidence="5">
    <location>
        <begin position="77"/>
        <end position="189"/>
    </location>
</feature>
<feature type="region of interest" description="Disordered" evidence="4">
    <location>
        <begin position="187"/>
        <end position="237"/>
    </location>
</feature>
<dbReference type="InterPro" id="IPR014883">
    <property type="entry name" value="VRR_NUC"/>
</dbReference>
<dbReference type="Pfam" id="PF08774">
    <property type="entry name" value="VRR_NUC"/>
    <property type="match status" value="1"/>
</dbReference>
<evidence type="ECO:0000313" key="7">
    <source>
        <dbReference type="Proteomes" id="UP001629367"/>
    </source>
</evidence>
<dbReference type="Proteomes" id="UP001629367">
    <property type="component" value="Unassembled WGS sequence"/>
</dbReference>